<gene>
    <name evidence="1" type="ORF">RIB2604_01703470</name>
</gene>
<dbReference type="GO" id="GO:0016787">
    <property type="term" value="F:hydrolase activity"/>
    <property type="evidence" value="ECO:0007669"/>
    <property type="project" value="UniProtKB-KW"/>
</dbReference>
<name>A0A146FC37_ASPKA</name>
<dbReference type="Proteomes" id="UP000075230">
    <property type="component" value="Unassembled WGS sequence"/>
</dbReference>
<protein>
    <submittedName>
        <fullName evidence="1">Glycosyl hydrolase family 43 protein</fullName>
    </submittedName>
</protein>
<evidence type="ECO:0000313" key="1">
    <source>
        <dbReference type="EMBL" id="GAT23209.1"/>
    </source>
</evidence>
<keyword evidence="1" id="KW-0378">Hydrolase</keyword>
<sequence length="129" mass="13828">MRMPRLPGSTDITAQTGVGGTMDHEECLDLLNQAASPSTVITVENLVSRARHFVPIETYHMAGQMQHGRGGVVPSTGSLPWRAVKQANSSNKPCRTIGSAAMAERLKFPVVFDLGHGEFVDQNPASIGE</sequence>
<evidence type="ECO:0000313" key="2">
    <source>
        <dbReference type="Proteomes" id="UP000075230"/>
    </source>
</evidence>
<comment type="caution">
    <text evidence="1">The sequence shown here is derived from an EMBL/GenBank/DDBJ whole genome shotgun (WGS) entry which is preliminary data.</text>
</comment>
<reference evidence="1 2" key="1">
    <citation type="journal article" date="2016" name="DNA Res.">
        <title>Genome sequence of Aspergillus luchuensis NBRC 4314.</title>
        <authorList>
            <person name="Yamada O."/>
            <person name="Machida M."/>
            <person name="Hosoyama A."/>
            <person name="Goto M."/>
            <person name="Takahashi T."/>
            <person name="Futagami T."/>
            <person name="Yamagata Y."/>
            <person name="Takeuchi M."/>
            <person name="Kobayashi T."/>
            <person name="Koike H."/>
            <person name="Abe K."/>
            <person name="Asai K."/>
            <person name="Arita M."/>
            <person name="Fujita N."/>
            <person name="Fukuda K."/>
            <person name="Higa K."/>
            <person name="Horikawa H."/>
            <person name="Ishikawa T."/>
            <person name="Jinno K."/>
            <person name="Kato Y."/>
            <person name="Kirimura K."/>
            <person name="Mizutani O."/>
            <person name="Nakasone K."/>
            <person name="Sano M."/>
            <person name="Shiraishi Y."/>
            <person name="Tsukahara M."/>
            <person name="Gomi K."/>
        </authorList>
    </citation>
    <scope>NUCLEOTIDE SEQUENCE [LARGE SCALE GENOMIC DNA]</scope>
    <source>
        <strain evidence="1 2">RIB 2604</strain>
    </source>
</reference>
<accession>A0A146FC37</accession>
<dbReference type="AlphaFoldDB" id="A0A146FC37"/>
<reference evidence="2" key="2">
    <citation type="submission" date="2016-02" db="EMBL/GenBank/DDBJ databases">
        <title>Genome sequencing of Aspergillus luchuensis NBRC 4314.</title>
        <authorList>
            <person name="Yamada O."/>
        </authorList>
    </citation>
    <scope>NUCLEOTIDE SEQUENCE [LARGE SCALE GENOMIC DNA]</scope>
    <source>
        <strain evidence="2">RIB 2604</strain>
    </source>
</reference>
<proteinExistence type="predicted"/>
<dbReference type="EMBL" id="BCWF01000017">
    <property type="protein sequence ID" value="GAT23209.1"/>
    <property type="molecule type" value="Genomic_DNA"/>
</dbReference>
<organism evidence="1 2">
    <name type="scientific">Aspergillus kawachii</name>
    <name type="common">White koji mold</name>
    <name type="synonym">Aspergillus awamori var. kawachi</name>
    <dbReference type="NCBI Taxonomy" id="1069201"/>
    <lineage>
        <taxon>Eukaryota</taxon>
        <taxon>Fungi</taxon>
        <taxon>Dikarya</taxon>
        <taxon>Ascomycota</taxon>
        <taxon>Pezizomycotina</taxon>
        <taxon>Eurotiomycetes</taxon>
        <taxon>Eurotiomycetidae</taxon>
        <taxon>Eurotiales</taxon>
        <taxon>Aspergillaceae</taxon>
        <taxon>Aspergillus</taxon>
        <taxon>Aspergillus subgen. Circumdati</taxon>
    </lineage>
</organism>